<sequence length="69" mass="7733">MYYSKDKMLNKIIADEVGSGARFVHGKKHAKLLLAGGGLLVFSRTPSDRRTVRNVKAELARLHRRQAQA</sequence>
<evidence type="ECO:0000313" key="2">
    <source>
        <dbReference type="Proteomes" id="UP000043764"/>
    </source>
</evidence>
<dbReference type="EMBL" id="CVRL01000035">
    <property type="protein sequence ID" value="CRL11929.1"/>
    <property type="molecule type" value="Genomic_DNA"/>
</dbReference>
<proteinExistence type="predicted"/>
<reference evidence="2" key="1">
    <citation type="submission" date="2015-05" db="EMBL/GenBank/DDBJ databases">
        <authorList>
            <person name="Rodrigo-Torres Lidia"/>
            <person name="Arahal R.David."/>
        </authorList>
    </citation>
    <scope>NUCLEOTIDE SEQUENCE [LARGE SCALE GENOMIC DNA]</scope>
    <source>
        <strain evidence="2">CECT 7321</strain>
    </source>
</reference>
<evidence type="ECO:0000313" key="1">
    <source>
        <dbReference type="EMBL" id="CRL11929.1"/>
    </source>
</evidence>
<organism evidence="1 2">
    <name type="scientific">Phaeobacter italicus</name>
    <dbReference type="NCBI Taxonomy" id="481446"/>
    <lineage>
        <taxon>Bacteria</taxon>
        <taxon>Pseudomonadati</taxon>
        <taxon>Pseudomonadota</taxon>
        <taxon>Alphaproteobacteria</taxon>
        <taxon>Rhodobacterales</taxon>
        <taxon>Roseobacteraceae</taxon>
        <taxon>Phaeobacter</taxon>
    </lineage>
</organism>
<protein>
    <submittedName>
        <fullName evidence="1">Uncharacterized protein</fullName>
    </submittedName>
</protein>
<accession>A0A0H5D4H8</accession>
<dbReference type="Proteomes" id="UP000043764">
    <property type="component" value="Unassembled WGS sequence"/>
</dbReference>
<dbReference type="AlphaFoldDB" id="A0A0H5D4H8"/>
<keyword evidence="2" id="KW-1185">Reference proteome</keyword>
<name>A0A0H5D4H8_9RHOB</name>
<gene>
    <name evidence="1" type="ORF">NIT7321_02799</name>
</gene>